<keyword evidence="1" id="KW-0815">Transposition</keyword>
<dbReference type="PANTHER" id="PTHR33217:SF7">
    <property type="entry name" value="TRANSPOSASE FOR INSERTION SEQUENCE ELEMENT IS1081"/>
    <property type="match status" value="1"/>
</dbReference>
<keyword evidence="3" id="KW-0233">DNA recombination</keyword>
<proteinExistence type="predicted"/>
<dbReference type="EMBL" id="MN079443">
    <property type="protein sequence ID" value="QEA07878.1"/>
    <property type="molecule type" value="Genomic_DNA"/>
</dbReference>
<name>A0A5B8RIQ0_9ZZZZ</name>
<dbReference type="Pfam" id="PF00872">
    <property type="entry name" value="Transposase_mut"/>
    <property type="match status" value="1"/>
</dbReference>
<evidence type="ECO:0000313" key="4">
    <source>
        <dbReference type="EMBL" id="QEA07878.1"/>
    </source>
</evidence>
<dbReference type="PANTHER" id="PTHR33217">
    <property type="entry name" value="TRANSPOSASE FOR INSERTION SEQUENCE ELEMENT IS1081"/>
    <property type="match status" value="1"/>
</dbReference>
<evidence type="ECO:0000256" key="1">
    <source>
        <dbReference type="ARBA" id="ARBA00022578"/>
    </source>
</evidence>
<keyword evidence="2" id="KW-0238">DNA-binding</keyword>
<organism evidence="4">
    <name type="scientific">uncultured organism</name>
    <dbReference type="NCBI Taxonomy" id="155900"/>
    <lineage>
        <taxon>unclassified sequences</taxon>
        <taxon>environmental samples</taxon>
    </lineage>
</organism>
<evidence type="ECO:0000256" key="2">
    <source>
        <dbReference type="ARBA" id="ARBA00023125"/>
    </source>
</evidence>
<reference evidence="4" key="1">
    <citation type="submission" date="2019-06" db="EMBL/GenBank/DDBJ databases">
        <authorList>
            <person name="Murdoch R.W."/>
            <person name="Fathepure B."/>
        </authorList>
    </citation>
    <scope>NUCLEOTIDE SEQUENCE</scope>
</reference>
<dbReference type="GO" id="GO:0006313">
    <property type="term" value="P:DNA transposition"/>
    <property type="evidence" value="ECO:0007669"/>
    <property type="project" value="InterPro"/>
</dbReference>
<dbReference type="NCBIfam" id="NF033543">
    <property type="entry name" value="transpos_IS256"/>
    <property type="match status" value="1"/>
</dbReference>
<evidence type="ECO:0000256" key="3">
    <source>
        <dbReference type="ARBA" id="ARBA00023172"/>
    </source>
</evidence>
<accession>A0A5B8RIQ0</accession>
<dbReference type="GO" id="GO:0004803">
    <property type="term" value="F:transposase activity"/>
    <property type="evidence" value="ECO:0007669"/>
    <property type="project" value="InterPro"/>
</dbReference>
<dbReference type="AlphaFoldDB" id="A0A5B8RIQ0"/>
<sequence length="402" mass="46221">MATHTRKATASGEALEALLGEDRDLLRALVHETVQQALEAQMQECLKAAPGERTEAREGYRAGYYARTLVTRVGKLELRVPRDRDGQFSTSLFERYQRSEKALVSALMEMYVQGVSTRKVKAITEELCGVSFSASAISAINRGLDGRLAEFATRRLAEPYPYLILDARYEKVREGGVITAQAVLIAIGINWEGRRQILGVELANRESATSWREFLQGLRERGLHGVELVVSDEHAGLRRAVMEIFAEAVWQRCYVHFLRNALDHLPRKADDDCLQELRWLYERRDASEAQRDLAAWLERWQPKYPKLCDWVEGNIGETLTFYRLPRAHHKHLKSTNMLERLNEEIRRRTRVVRIFPNAASCLRLVRALAAETHEGWLEDNRYLNMQLLKEHKKDLLRQANAA</sequence>
<dbReference type="InterPro" id="IPR001207">
    <property type="entry name" value="Transposase_mutator"/>
</dbReference>
<dbReference type="GO" id="GO:0003677">
    <property type="term" value="F:DNA binding"/>
    <property type="evidence" value="ECO:0007669"/>
    <property type="project" value="UniProtKB-KW"/>
</dbReference>
<gene>
    <name evidence="4" type="ORF">KBTEX_04244</name>
</gene>
<protein>
    <submittedName>
        <fullName evidence="4">IS256 family transposase ISCARN27</fullName>
    </submittedName>
</protein>